<feature type="domain" description="Soluble ligand binding" evidence="18">
    <location>
        <begin position="316"/>
        <end position="368"/>
    </location>
</feature>
<evidence type="ECO:0000256" key="2">
    <source>
        <dbReference type="ARBA" id="ARBA00009450"/>
    </source>
</evidence>
<evidence type="ECO:0000256" key="13">
    <source>
        <dbReference type="ARBA" id="ARBA00023237"/>
    </source>
</evidence>
<keyword evidence="7 16" id="KW-0732">Signal</keyword>
<keyword evidence="9" id="KW-0406">Ion transport</keyword>
<sequence>MKKLLSITFLFFALVQSSGVAAQDLLNSANLSAINVDFLSDIEIQKIRTQLASNKITIEEAEPIALAKGMPASEFEKLKARLGAATKLTTTAGVESDAKEEMSSGKSLREQEKIDNVKKVKDSINNLVFGSDLFEKPTLNFEPNLKMATPMNYILGPGDELQVSVYGVQEFSANLPVTVEGKVIIKYVGQLSVIGMTVEAATRKIKNAIAGVYSTVRSGQSQVSVSLSRVRTIKITLIGSKLPGNFSISSLGTVYNALFLGGGPAKNGSYRNIELVRNDKVIRTIDIYNFLIKGNQSDNVGLKEGDIIRIPSYSQRVTVEGQVKRPGIFEMKAGETFHDLLTFASGFNEFAYTSSVNVLQKNGKEMKIKDIKASEFKTYQPRSGDLFTITKILDRFENRIQIKGAVFRPNQYSYTPGMRLADLVAKADGLKEDAYTARATIIRVKEDLTKETVSVNLGKALAGDLAHNIELKKEDQLTVFSILEFKEQFSVNIDGEVKKPGTYEFQDNLSLNDLLLQAGGLTGSASKRVEIARMITAETIDDSNPNKVELFTLEITPENNEQAENFILAPFDVINIRRMALYEKPEMVSVTGAVNYTGKYVLATKRERVFSVIQRAGGLTSLANVYGVRVKRPIQSKQIEEIAAADFSVANTAEGTTSDKLTKKLTEEIQYTIIPVDWKAVVRNPKRSANISLLPGDEIEVATFNEGVKVTGNVLLNSEIPYNGGRGFKYYLNAVGGTDAKGWKRKAYIIYPNGKAAVSHSFMFIRSYPKVIPGSQIVVPERPLKKPFTIGEFATVASVLSSLTLLFLTAFK</sequence>
<evidence type="ECO:0000256" key="5">
    <source>
        <dbReference type="ARBA" id="ARBA00022597"/>
    </source>
</evidence>
<evidence type="ECO:0000256" key="7">
    <source>
        <dbReference type="ARBA" id="ARBA00022729"/>
    </source>
</evidence>
<feature type="domain" description="Polysaccharide export protein N-terminal" evidence="17">
    <location>
        <begin position="149"/>
        <end position="225"/>
    </location>
</feature>
<proteinExistence type="inferred from homology"/>
<keyword evidence="14" id="KW-0449">Lipoprotein</keyword>
<keyword evidence="15" id="KW-1133">Transmembrane helix</keyword>
<keyword evidence="3" id="KW-0813">Transport</keyword>
<feature type="domain" description="SLBB" evidence="19">
    <location>
        <begin position="399"/>
        <end position="479"/>
    </location>
</feature>
<keyword evidence="10" id="KW-0626">Porin</keyword>
<comment type="similarity">
    <text evidence="2">Belongs to the BexD/CtrA/VexA family.</text>
</comment>
<evidence type="ECO:0000256" key="8">
    <source>
        <dbReference type="ARBA" id="ARBA00023047"/>
    </source>
</evidence>
<evidence type="ECO:0000256" key="14">
    <source>
        <dbReference type="ARBA" id="ARBA00023288"/>
    </source>
</evidence>
<feature type="domain" description="Soluble ligand binding" evidence="18">
    <location>
        <begin position="587"/>
        <end position="630"/>
    </location>
</feature>
<dbReference type="Pfam" id="PF22461">
    <property type="entry name" value="SLBB_2"/>
    <property type="match status" value="1"/>
</dbReference>
<accession>A0ABM7UZF9</accession>
<dbReference type="EMBL" id="AP025183">
    <property type="protein sequence ID" value="BDB52685.1"/>
    <property type="molecule type" value="Genomic_DNA"/>
</dbReference>
<reference evidence="20 21" key="1">
    <citation type="journal article" date="2022" name="Int. J. Syst. Evol. Microbiol.">
        <title>Flavobacterium ammonificans sp. nov. and Flavobacterium ammoniigenes sp. nov., ammonifying bacteria isolated from surface river water.</title>
        <authorList>
            <person name="Watanabe K."/>
            <person name="Kitamura T."/>
            <person name="Ogata Y."/>
            <person name="Shindo C."/>
            <person name="Suda W."/>
        </authorList>
    </citation>
    <scope>NUCLEOTIDE SEQUENCE [LARGE SCALE GENOMIC DNA]</scope>
    <source>
        <strain evidence="20 21">GENT11</strain>
    </source>
</reference>
<keyword evidence="21" id="KW-1185">Reference proteome</keyword>
<dbReference type="Gene3D" id="3.10.560.10">
    <property type="entry name" value="Outer membrane lipoprotein wza domain like"/>
    <property type="match status" value="6"/>
</dbReference>
<evidence type="ECO:0000256" key="10">
    <source>
        <dbReference type="ARBA" id="ARBA00023114"/>
    </source>
</evidence>
<evidence type="ECO:0000256" key="4">
    <source>
        <dbReference type="ARBA" id="ARBA00022452"/>
    </source>
</evidence>
<evidence type="ECO:0000256" key="11">
    <source>
        <dbReference type="ARBA" id="ARBA00023136"/>
    </source>
</evidence>
<feature type="domain" description="Soluble ligand binding" evidence="18">
    <location>
        <begin position="491"/>
        <end position="536"/>
    </location>
</feature>
<evidence type="ECO:0000256" key="9">
    <source>
        <dbReference type="ARBA" id="ARBA00023065"/>
    </source>
</evidence>
<reference evidence="20 21" key="2">
    <citation type="journal article" date="2022" name="Microorganisms">
        <title>Complete Genome Sequences of Two Flavobacterium ammonificans Strains and a Flavobacterium ammoniigenes Strain of Ammonifying Bacterioplankton Isolated from Surface River Water.</title>
        <authorList>
            <person name="Suda W."/>
            <person name="Ogata Y."/>
            <person name="Shindo C."/>
            <person name="Watanabe K."/>
        </authorList>
    </citation>
    <scope>NUCLEOTIDE SEQUENCE [LARGE SCALE GENOMIC DNA]</scope>
    <source>
        <strain evidence="20 21">GENT11</strain>
    </source>
</reference>
<dbReference type="InterPro" id="IPR054765">
    <property type="entry name" value="SLBB_dom"/>
</dbReference>
<dbReference type="PANTHER" id="PTHR33619:SF3">
    <property type="entry name" value="POLYSACCHARIDE EXPORT PROTEIN GFCE-RELATED"/>
    <property type="match status" value="1"/>
</dbReference>
<keyword evidence="8" id="KW-0625">Polysaccharide transport</keyword>
<dbReference type="RefSeq" id="WP_229328578.1">
    <property type="nucleotide sequence ID" value="NZ_AP025183.1"/>
</dbReference>
<keyword evidence="12" id="KW-0564">Palmitate</keyword>
<name>A0ABM7UZF9_9FLAO</name>
<keyword evidence="11 15" id="KW-0472">Membrane</keyword>
<dbReference type="Proteomes" id="UP001319865">
    <property type="component" value="Chromosome"/>
</dbReference>
<dbReference type="Pfam" id="PF02563">
    <property type="entry name" value="Poly_export"/>
    <property type="match status" value="1"/>
</dbReference>
<evidence type="ECO:0000256" key="15">
    <source>
        <dbReference type="SAM" id="Phobius"/>
    </source>
</evidence>
<evidence type="ECO:0000256" key="3">
    <source>
        <dbReference type="ARBA" id="ARBA00022448"/>
    </source>
</evidence>
<protein>
    <submittedName>
        <fullName evidence="20">Capsule polysaccharide transporter</fullName>
    </submittedName>
</protein>
<organism evidence="20 21">
    <name type="scientific">Flavobacterium ammonificans</name>
    <dbReference type="NCBI Taxonomy" id="1751056"/>
    <lineage>
        <taxon>Bacteria</taxon>
        <taxon>Pseudomonadati</taxon>
        <taxon>Bacteroidota</taxon>
        <taxon>Flavobacteriia</taxon>
        <taxon>Flavobacteriales</taxon>
        <taxon>Flavobacteriaceae</taxon>
        <taxon>Flavobacterium</taxon>
    </lineage>
</organism>
<feature type="chain" id="PRO_5046457646" evidence="16">
    <location>
        <begin position="23"/>
        <end position="812"/>
    </location>
</feature>
<evidence type="ECO:0000259" key="18">
    <source>
        <dbReference type="Pfam" id="PF10531"/>
    </source>
</evidence>
<comment type="subcellular location">
    <subcellularLocation>
        <location evidence="1">Cell outer membrane</location>
        <topology evidence="1">Multi-pass membrane protein</topology>
    </subcellularLocation>
</comment>
<keyword evidence="13" id="KW-0998">Cell outer membrane</keyword>
<dbReference type="InterPro" id="IPR049712">
    <property type="entry name" value="Poly_export"/>
</dbReference>
<feature type="transmembrane region" description="Helical" evidence="15">
    <location>
        <begin position="793"/>
        <end position="811"/>
    </location>
</feature>
<evidence type="ECO:0000259" key="17">
    <source>
        <dbReference type="Pfam" id="PF02563"/>
    </source>
</evidence>
<dbReference type="InterPro" id="IPR003715">
    <property type="entry name" value="Poly_export_N"/>
</dbReference>
<dbReference type="Pfam" id="PF10531">
    <property type="entry name" value="SLBB"/>
    <property type="match status" value="3"/>
</dbReference>
<dbReference type="PANTHER" id="PTHR33619">
    <property type="entry name" value="POLYSACCHARIDE EXPORT PROTEIN GFCE-RELATED"/>
    <property type="match status" value="1"/>
</dbReference>
<evidence type="ECO:0000256" key="12">
    <source>
        <dbReference type="ARBA" id="ARBA00023139"/>
    </source>
</evidence>
<gene>
    <name evidence="20" type="ORF">GENT11_09970</name>
</gene>
<keyword evidence="4" id="KW-1134">Transmembrane beta strand</keyword>
<evidence type="ECO:0000259" key="19">
    <source>
        <dbReference type="Pfam" id="PF22461"/>
    </source>
</evidence>
<evidence type="ECO:0000313" key="21">
    <source>
        <dbReference type="Proteomes" id="UP001319865"/>
    </source>
</evidence>
<feature type="signal peptide" evidence="16">
    <location>
        <begin position="1"/>
        <end position="22"/>
    </location>
</feature>
<evidence type="ECO:0000256" key="16">
    <source>
        <dbReference type="SAM" id="SignalP"/>
    </source>
</evidence>
<evidence type="ECO:0000256" key="6">
    <source>
        <dbReference type="ARBA" id="ARBA00022692"/>
    </source>
</evidence>
<evidence type="ECO:0000256" key="1">
    <source>
        <dbReference type="ARBA" id="ARBA00004571"/>
    </source>
</evidence>
<dbReference type="InterPro" id="IPR019554">
    <property type="entry name" value="Soluble_ligand-bd"/>
</dbReference>
<keyword evidence="5" id="KW-0762">Sugar transport</keyword>
<evidence type="ECO:0000313" key="20">
    <source>
        <dbReference type="EMBL" id="BDB52685.1"/>
    </source>
</evidence>
<keyword evidence="6 15" id="KW-0812">Transmembrane</keyword>